<keyword evidence="6" id="KW-1185">Reference proteome</keyword>
<dbReference type="GO" id="GO:0005829">
    <property type="term" value="C:cytosol"/>
    <property type="evidence" value="ECO:0007669"/>
    <property type="project" value="UniProtKB-ARBA"/>
</dbReference>
<feature type="domain" description="NADH:flavin oxidoreductase/NADH oxidase N-terminal" evidence="4">
    <location>
        <begin position="8"/>
        <end position="365"/>
    </location>
</feature>
<dbReference type="InterPro" id="IPR013785">
    <property type="entry name" value="Aldolase_TIM"/>
</dbReference>
<evidence type="ECO:0000259" key="4">
    <source>
        <dbReference type="Pfam" id="PF00724"/>
    </source>
</evidence>
<dbReference type="STRING" id="93625.A0A409WM65"/>
<dbReference type="GO" id="GO:0016628">
    <property type="term" value="F:oxidoreductase activity, acting on the CH-CH group of donors, NAD or NADP as acceptor"/>
    <property type="evidence" value="ECO:0007669"/>
    <property type="project" value="UniProtKB-ARBA"/>
</dbReference>
<dbReference type="PANTHER" id="PTHR22893:SF93">
    <property type="entry name" value="HYPOTHETICAL OXIDOREDUCTASE (EUROFUNG)"/>
    <property type="match status" value="1"/>
</dbReference>
<dbReference type="AlphaFoldDB" id="A0A409WM65"/>
<dbReference type="InParanoid" id="A0A409WM65"/>
<dbReference type="Pfam" id="PF00724">
    <property type="entry name" value="Oxidored_FMN"/>
    <property type="match status" value="1"/>
</dbReference>
<evidence type="ECO:0000256" key="2">
    <source>
        <dbReference type="ARBA" id="ARBA00005979"/>
    </source>
</evidence>
<protein>
    <recommendedName>
        <fullName evidence="4">NADH:flavin oxidoreductase/NADH oxidase N-terminal domain-containing protein</fullName>
    </recommendedName>
</protein>
<keyword evidence="3" id="KW-0560">Oxidoreductase</keyword>
<evidence type="ECO:0000256" key="1">
    <source>
        <dbReference type="ARBA" id="ARBA00001917"/>
    </source>
</evidence>
<sequence length="409" mass="45312">MSSPASSKLFTPVLLGALSLKHRIVLAPLTRNRATQSTKHSRTWYPDELNVEYYTQRATEGGLLISEATPTSVQASGVAGIPGIFTDEQKAGWKKVVDAVHAKGSLFVMQLWHQGRNTHSLATGTHTLSSCAVPISDSKFSWGDTSLDWETPKAMTQDDIDRVKLEYVDAAKAAREAGFDGIEIHGANGYLPDQFLHSNINTRTDAYGGSPENRCRFLLELTTDIGSAIGFDRVAVRLSPFGFFNQTRGTQRLYQWTYLCKELSSLGLAYVHLIEPRFDEVRSEQDKLRALASSTDTEEPAPEFTPDQLTLHPFRVALGTTPCMVAGGYNPSNCWEGIERGDHDAIAFGRYFTSNADLVERLRIGKPFFRYDRSRFYGPFPDNEIGYTVHPKQELAAANEAPQTSHGPA</sequence>
<comment type="cofactor">
    <cofactor evidence="1">
        <name>FMN</name>
        <dbReference type="ChEBI" id="CHEBI:58210"/>
    </cofactor>
</comment>
<dbReference type="PANTHER" id="PTHR22893">
    <property type="entry name" value="NADH OXIDOREDUCTASE-RELATED"/>
    <property type="match status" value="1"/>
</dbReference>
<dbReference type="CDD" id="cd02933">
    <property type="entry name" value="OYE_like_FMN"/>
    <property type="match status" value="1"/>
</dbReference>
<name>A0A409WM65_PSICY</name>
<gene>
    <name evidence="5" type="ORF">CVT25_003486</name>
</gene>
<dbReference type="FunFam" id="3.20.20.70:FF:000059">
    <property type="entry name" value="N-ethylmaleimide reductase, FMN-linked"/>
    <property type="match status" value="1"/>
</dbReference>
<accession>A0A409WM65</accession>
<evidence type="ECO:0000313" key="5">
    <source>
        <dbReference type="EMBL" id="PPQ79606.1"/>
    </source>
</evidence>
<dbReference type="Proteomes" id="UP000283269">
    <property type="component" value="Unassembled WGS sequence"/>
</dbReference>
<dbReference type="OrthoDB" id="276546at2759"/>
<dbReference type="GO" id="GO:0010181">
    <property type="term" value="F:FMN binding"/>
    <property type="evidence" value="ECO:0007669"/>
    <property type="project" value="InterPro"/>
</dbReference>
<comment type="similarity">
    <text evidence="2">Belongs to the NADH:flavin oxidoreductase/NADH oxidase family.</text>
</comment>
<organism evidence="5 6">
    <name type="scientific">Psilocybe cyanescens</name>
    <dbReference type="NCBI Taxonomy" id="93625"/>
    <lineage>
        <taxon>Eukaryota</taxon>
        <taxon>Fungi</taxon>
        <taxon>Dikarya</taxon>
        <taxon>Basidiomycota</taxon>
        <taxon>Agaricomycotina</taxon>
        <taxon>Agaricomycetes</taxon>
        <taxon>Agaricomycetidae</taxon>
        <taxon>Agaricales</taxon>
        <taxon>Agaricineae</taxon>
        <taxon>Strophariaceae</taxon>
        <taxon>Psilocybe</taxon>
    </lineage>
</organism>
<dbReference type="Gene3D" id="3.20.20.70">
    <property type="entry name" value="Aldolase class I"/>
    <property type="match status" value="1"/>
</dbReference>
<evidence type="ECO:0000313" key="6">
    <source>
        <dbReference type="Proteomes" id="UP000283269"/>
    </source>
</evidence>
<proteinExistence type="inferred from homology"/>
<dbReference type="SUPFAM" id="SSF51395">
    <property type="entry name" value="FMN-linked oxidoreductases"/>
    <property type="match status" value="1"/>
</dbReference>
<reference evidence="5 6" key="1">
    <citation type="journal article" date="2018" name="Evol. Lett.">
        <title>Horizontal gene cluster transfer increased hallucinogenic mushroom diversity.</title>
        <authorList>
            <person name="Reynolds H.T."/>
            <person name="Vijayakumar V."/>
            <person name="Gluck-Thaler E."/>
            <person name="Korotkin H.B."/>
            <person name="Matheny P.B."/>
            <person name="Slot J.C."/>
        </authorList>
    </citation>
    <scope>NUCLEOTIDE SEQUENCE [LARGE SCALE GENOMIC DNA]</scope>
    <source>
        <strain evidence="5 6">2631</strain>
    </source>
</reference>
<evidence type="ECO:0000256" key="3">
    <source>
        <dbReference type="ARBA" id="ARBA00023002"/>
    </source>
</evidence>
<comment type="caution">
    <text evidence="5">The sequence shown here is derived from an EMBL/GenBank/DDBJ whole genome shotgun (WGS) entry which is preliminary data.</text>
</comment>
<dbReference type="InterPro" id="IPR001155">
    <property type="entry name" value="OxRdtase_FMN_N"/>
</dbReference>
<dbReference type="InterPro" id="IPR045247">
    <property type="entry name" value="Oye-like"/>
</dbReference>
<dbReference type="EMBL" id="NHYD01003371">
    <property type="protein sequence ID" value="PPQ79606.1"/>
    <property type="molecule type" value="Genomic_DNA"/>
</dbReference>